<name>A0A852YEX5_9MICO</name>
<reference evidence="3 4" key="1">
    <citation type="submission" date="2020-07" db="EMBL/GenBank/DDBJ databases">
        <title>Sequencing the genomes of 1000 actinobacteria strains.</title>
        <authorList>
            <person name="Klenk H.-P."/>
        </authorList>
    </citation>
    <scope>NUCLEOTIDE SEQUENCE [LARGE SCALE GENOMIC DNA]</scope>
    <source>
        <strain evidence="3 4">DSM 23141</strain>
    </source>
</reference>
<keyword evidence="2" id="KW-0812">Transmembrane</keyword>
<organism evidence="3 4">
    <name type="scientific">Schumannella luteola</name>
    <dbReference type="NCBI Taxonomy" id="472059"/>
    <lineage>
        <taxon>Bacteria</taxon>
        <taxon>Bacillati</taxon>
        <taxon>Actinomycetota</taxon>
        <taxon>Actinomycetes</taxon>
        <taxon>Micrococcales</taxon>
        <taxon>Microbacteriaceae</taxon>
        <taxon>Schumannella</taxon>
    </lineage>
</organism>
<accession>A0A852YEX5</accession>
<dbReference type="AlphaFoldDB" id="A0A852YEX5"/>
<keyword evidence="4" id="KW-1185">Reference proteome</keyword>
<evidence type="ECO:0000313" key="4">
    <source>
        <dbReference type="Proteomes" id="UP000553888"/>
    </source>
</evidence>
<protein>
    <submittedName>
        <fullName evidence="3">Uncharacterized protein</fullName>
    </submittedName>
</protein>
<gene>
    <name evidence="3" type="ORF">BJ979_002938</name>
</gene>
<keyword evidence="2" id="KW-1133">Transmembrane helix</keyword>
<feature type="region of interest" description="Disordered" evidence="1">
    <location>
        <begin position="143"/>
        <end position="165"/>
    </location>
</feature>
<evidence type="ECO:0000313" key="3">
    <source>
        <dbReference type="EMBL" id="NYH00313.1"/>
    </source>
</evidence>
<keyword evidence="2" id="KW-0472">Membrane</keyword>
<comment type="caution">
    <text evidence="3">The sequence shown here is derived from an EMBL/GenBank/DDBJ whole genome shotgun (WGS) entry which is preliminary data.</text>
</comment>
<evidence type="ECO:0000256" key="2">
    <source>
        <dbReference type="SAM" id="Phobius"/>
    </source>
</evidence>
<dbReference type="Proteomes" id="UP000553888">
    <property type="component" value="Unassembled WGS sequence"/>
</dbReference>
<proteinExistence type="predicted"/>
<evidence type="ECO:0000256" key="1">
    <source>
        <dbReference type="SAM" id="MobiDB-lite"/>
    </source>
</evidence>
<sequence length="165" mass="17647">MSPGTAIAIDLALTILVCIVAANVIGLIVAALVGVLITRHSRVSARALDRRIHLDSDLAPDRLMAELLERVARTHRRTGLLVAATDPPGLMIWPSQDEKPDWSIQVAIEAHGSGARATAWVQPSRQAQSWLRRPRLALRTFDELTAAGDPTAADQLSPTSAPASA</sequence>
<feature type="transmembrane region" description="Helical" evidence="2">
    <location>
        <begin position="12"/>
        <end position="37"/>
    </location>
</feature>
<dbReference type="RefSeq" id="WP_179569064.1">
    <property type="nucleotide sequence ID" value="NZ_JACBZY010000001.1"/>
</dbReference>
<dbReference type="EMBL" id="JACBZY010000001">
    <property type="protein sequence ID" value="NYH00313.1"/>
    <property type="molecule type" value="Genomic_DNA"/>
</dbReference>
<feature type="compositionally biased region" description="Polar residues" evidence="1">
    <location>
        <begin position="154"/>
        <end position="165"/>
    </location>
</feature>